<dbReference type="AlphaFoldDB" id="L9KG06"/>
<evidence type="ECO:0000313" key="2">
    <source>
        <dbReference type="EMBL" id="ELW61404.1"/>
    </source>
</evidence>
<organism evidence="2 3">
    <name type="scientific">Tupaia chinensis</name>
    <name type="common">Chinese tree shrew</name>
    <name type="synonym">Tupaia belangeri chinensis</name>
    <dbReference type="NCBI Taxonomy" id="246437"/>
    <lineage>
        <taxon>Eukaryota</taxon>
        <taxon>Metazoa</taxon>
        <taxon>Chordata</taxon>
        <taxon>Craniata</taxon>
        <taxon>Vertebrata</taxon>
        <taxon>Euteleostomi</taxon>
        <taxon>Mammalia</taxon>
        <taxon>Eutheria</taxon>
        <taxon>Euarchontoglires</taxon>
        <taxon>Scandentia</taxon>
        <taxon>Tupaiidae</taxon>
        <taxon>Tupaia</taxon>
    </lineage>
</organism>
<accession>L9KG06</accession>
<name>L9KG06_TUPCH</name>
<evidence type="ECO:0000313" key="3">
    <source>
        <dbReference type="Proteomes" id="UP000011518"/>
    </source>
</evidence>
<reference evidence="3" key="1">
    <citation type="submission" date="2012-07" db="EMBL/GenBank/DDBJ databases">
        <title>Genome of the Chinese tree shrew, a rising model animal genetically related to primates.</title>
        <authorList>
            <person name="Zhang G."/>
            <person name="Fan Y."/>
            <person name="Yao Y."/>
            <person name="Huang Z."/>
        </authorList>
    </citation>
    <scope>NUCLEOTIDE SEQUENCE [LARGE SCALE GENOMIC DNA]</scope>
</reference>
<gene>
    <name evidence="2" type="ORF">TREES_T100003192</name>
</gene>
<dbReference type="Proteomes" id="UP000011518">
    <property type="component" value="Unassembled WGS sequence"/>
</dbReference>
<dbReference type="InParanoid" id="L9KG06"/>
<feature type="region of interest" description="Disordered" evidence="1">
    <location>
        <begin position="1"/>
        <end position="26"/>
    </location>
</feature>
<dbReference type="EMBL" id="KB320878">
    <property type="protein sequence ID" value="ELW61404.1"/>
    <property type="molecule type" value="Genomic_DNA"/>
</dbReference>
<keyword evidence="3" id="KW-1185">Reference proteome</keyword>
<evidence type="ECO:0000256" key="1">
    <source>
        <dbReference type="SAM" id="MobiDB-lite"/>
    </source>
</evidence>
<proteinExistence type="predicted"/>
<reference evidence="3" key="2">
    <citation type="journal article" date="2013" name="Nat. Commun.">
        <title>Genome of the Chinese tree shrew.</title>
        <authorList>
            <person name="Fan Y."/>
            <person name="Huang Z.Y."/>
            <person name="Cao C.C."/>
            <person name="Chen C.S."/>
            <person name="Chen Y.X."/>
            <person name="Fan D.D."/>
            <person name="He J."/>
            <person name="Hou H.L."/>
            <person name="Hu L."/>
            <person name="Hu X.T."/>
            <person name="Jiang X.T."/>
            <person name="Lai R."/>
            <person name="Lang Y.S."/>
            <person name="Liang B."/>
            <person name="Liao S.G."/>
            <person name="Mu D."/>
            <person name="Ma Y.Y."/>
            <person name="Niu Y.Y."/>
            <person name="Sun X.Q."/>
            <person name="Xia J.Q."/>
            <person name="Xiao J."/>
            <person name="Xiong Z.Q."/>
            <person name="Xu L."/>
            <person name="Yang L."/>
            <person name="Zhang Y."/>
            <person name="Zhao W."/>
            <person name="Zhao X.D."/>
            <person name="Zheng Y.T."/>
            <person name="Zhou J.M."/>
            <person name="Zhu Y.B."/>
            <person name="Zhang G.J."/>
            <person name="Wang J."/>
            <person name="Yao Y.G."/>
        </authorList>
    </citation>
    <scope>NUCLEOTIDE SEQUENCE [LARGE SCALE GENOMIC DNA]</scope>
</reference>
<sequence length="130" mass="14196">MLVRTGKQQPRGQGLARQIPQPSRAEPTLLPGPMLGVIVTILASSPPYDFAGKILPNLPFGLNEKYNLLFQCTAWDAMAHDGPACSVTVVTEARHHIAFYPSHSLWKKLRLIRTYSSAQGSDITVSSPCP</sequence>
<protein>
    <submittedName>
        <fullName evidence="2">Uncharacterized protein</fullName>
    </submittedName>
</protein>
<feature type="compositionally biased region" description="Polar residues" evidence="1">
    <location>
        <begin position="1"/>
        <end position="11"/>
    </location>
</feature>